<name>A0AAD1XW01_EUPCR</name>
<protein>
    <submittedName>
        <fullName evidence="2">Uncharacterized protein</fullName>
    </submittedName>
</protein>
<keyword evidence="1" id="KW-0472">Membrane</keyword>
<feature type="transmembrane region" description="Helical" evidence="1">
    <location>
        <begin position="62"/>
        <end position="81"/>
    </location>
</feature>
<sequence length="151" mass="17632">MYREGNANFYNNPMKSGKDNFDLTCYIKVGFSMYLIVTLWIIGFLTTGESCGDSIPEFISEYLWVKGAHLVPFTLFIMLLTNLDILTAWQGKFTNLIFAIYMMTWICKALKLFLFTSESGIENNCYEVDWWIWISHFMLLLEAAVYVYSLK</sequence>
<keyword evidence="1" id="KW-1133">Transmembrane helix</keyword>
<evidence type="ECO:0000313" key="2">
    <source>
        <dbReference type="EMBL" id="CAI2379884.1"/>
    </source>
</evidence>
<feature type="transmembrane region" description="Helical" evidence="1">
    <location>
        <begin position="21"/>
        <end position="42"/>
    </location>
</feature>
<dbReference type="AlphaFoldDB" id="A0AAD1XW01"/>
<dbReference type="EMBL" id="CAMPGE010021762">
    <property type="protein sequence ID" value="CAI2379884.1"/>
    <property type="molecule type" value="Genomic_DNA"/>
</dbReference>
<feature type="transmembrane region" description="Helical" evidence="1">
    <location>
        <begin position="93"/>
        <end position="115"/>
    </location>
</feature>
<gene>
    <name evidence="2" type="ORF">ECRASSUSDP1_LOCUS21304</name>
</gene>
<proteinExistence type="predicted"/>
<evidence type="ECO:0000313" key="3">
    <source>
        <dbReference type="Proteomes" id="UP001295684"/>
    </source>
</evidence>
<reference evidence="2" key="1">
    <citation type="submission" date="2023-07" db="EMBL/GenBank/DDBJ databases">
        <authorList>
            <consortium name="AG Swart"/>
            <person name="Singh M."/>
            <person name="Singh A."/>
            <person name="Seah K."/>
            <person name="Emmerich C."/>
        </authorList>
    </citation>
    <scope>NUCLEOTIDE SEQUENCE</scope>
    <source>
        <strain evidence="2">DP1</strain>
    </source>
</reference>
<dbReference type="Proteomes" id="UP001295684">
    <property type="component" value="Unassembled WGS sequence"/>
</dbReference>
<keyword evidence="3" id="KW-1185">Reference proteome</keyword>
<comment type="caution">
    <text evidence="2">The sequence shown here is derived from an EMBL/GenBank/DDBJ whole genome shotgun (WGS) entry which is preliminary data.</text>
</comment>
<evidence type="ECO:0000256" key="1">
    <source>
        <dbReference type="SAM" id="Phobius"/>
    </source>
</evidence>
<organism evidence="2 3">
    <name type="scientific">Euplotes crassus</name>
    <dbReference type="NCBI Taxonomy" id="5936"/>
    <lineage>
        <taxon>Eukaryota</taxon>
        <taxon>Sar</taxon>
        <taxon>Alveolata</taxon>
        <taxon>Ciliophora</taxon>
        <taxon>Intramacronucleata</taxon>
        <taxon>Spirotrichea</taxon>
        <taxon>Hypotrichia</taxon>
        <taxon>Euplotida</taxon>
        <taxon>Euplotidae</taxon>
        <taxon>Moneuplotes</taxon>
    </lineage>
</organism>
<keyword evidence="1" id="KW-0812">Transmembrane</keyword>
<accession>A0AAD1XW01</accession>
<feature type="transmembrane region" description="Helical" evidence="1">
    <location>
        <begin position="130"/>
        <end position="148"/>
    </location>
</feature>